<dbReference type="CDD" id="cd01992">
    <property type="entry name" value="TilS_N"/>
    <property type="match status" value="1"/>
</dbReference>
<feature type="binding site" evidence="7">
    <location>
        <begin position="50"/>
        <end position="55"/>
    </location>
    <ligand>
        <name>ATP</name>
        <dbReference type="ChEBI" id="CHEBI:30616"/>
    </ligand>
</feature>
<gene>
    <name evidence="7" type="primary">tilS</name>
    <name evidence="10" type="ORF">HMPREF3230_00092</name>
</gene>
<comment type="catalytic activity">
    <reaction evidence="6 7">
        <text>cytidine(34) in tRNA(Ile2) + L-lysine + ATP = lysidine(34) in tRNA(Ile2) + AMP + diphosphate + H(+)</text>
        <dbReference type="Rhea" id="RHEA:43744"/>
        <dbReference type="Rhea" id="RHEA-COMP:10625"/>
        <dbReference type="Rhea" id="RHEA-COMP:10670"/>
        <dbReference type="ChEBI" id="CHEBI:15378"/>
        <dbReference type="ChEBI" id="CHEBI:30616"/>
        <dbReference type="ChEBI" id="CHEBI:32551"/>
        <dbReference type="ChEBI" id="CHEBI:33019"/>
        <dbReference type="ChEBI" id="CHEBI:82748"/>
        <dbReference type="ChEBI" id="CHEBI:83665"/>
        <dbReference type="ChEBI" id="CHEBI:456215"/>
        <dbReference type="EC" id="6.3.4.19"/>
    </reaction>
</comment>
<dbReference type="Pfam" id="PF01171">
    <property type="entry name" value="ATP_bind_3"/>
    <property type="match status" value="1"/>
</dbReference>
<accession>A0A135ZBS6</accession>
<sequence length="411" mass="45158">MVYSSRVRAGIGEISHCFDELDLTVQDKQFLRHGFHAPKCDAPLVLIACSGGRDSLALVALASKVCASRGLRCGVVIVNHNLQSSSEKVAIEASNQCKKLGISSDLIYIESIKVLDSGIGIEAAARDARYAAIIRRAKILNASVVLLAHTADDQAETVVIGLRDSSGLEAIAGMNAIIFRDGIRFARPLLQITRDETTGICEDFSIKWWDDPTNGDCVPKNQELHKNYPLRSRVRHTLIPYISHFFNANIVNLLSRGAKLAQDDLEYINSQVDDVVSKVMTVNFYSSTFNDSDSKHCDNCACDNCADCACACDCDNCASDNCASSITSDNKNIEITLDVKTLKDFHISIRRRVIARALSLMNLRFSSSHITSIDELISNWHGQKPVSLPCNVKACRVGVKNASVIRLCNYR</sequence>
<dbReference type="Gene3D" id="3.30.465.60">
    <property type="match status" value="1"/>
</dbReference>
<evidence type="ECO:0000256" key="4">
    <source>
        <dbReference type="ARBA" id="ARBA00022741"/>
    </source>
</evidence>
<evidence type="ECO:0000256" key="3">
    <source>
        <dbReference type="ARBA" id="ARBA00022694"/>
    </source>
</evidence>
<reference evidence="10 11" key="1">
    <citation type="submission" date="2016-02" db="EMBL/GenBank/DDBJ databases">
        <authorList>
            <person name="Wen L."/>
            <person name="He K."/>
            <person name="Yang H."/>
        </authorList>
    </citation>
    <scope>NUCLEOTIDE SEQUENCE [LARGE SCALE GENOMIC DNA]</scope>
    <source>
        <strain evidence="10 11">CMW7778B</strain>
    </source>
</reference>
<dbReference type="EC" id="6.3.4.19" evidence="7"/>
<dbReference type="AlphaFoldDB" id="A0A135ZBS6"/>
<name>A0A135ZBS6_GARVA</name>
<proteinExistence type="inferred from homology"/>
<evidence type="ECO:0000256" key="7">
    <source>
        <dbReference type="HAMAP-Rule" id="MF_01161"/>
    </source>
</evidence>
<keyword evidence="4 7" id="KW-0547">Nucleotide-binding</keyword>
<dbReference type="InterPro" id="IPR011063">
    <property type="entry name" value="TilS/TtcA_N"/>
</dbReference>
<dbReference type="PANTHER" id="PTHR43033:SF1">
    <property type="entry name" value="TRNA(ILE)-LYSIDINE SYNTHASE-RELATED"/>
    <property type="match status" value="1"/>
</dbReference>
<evidence type="ECO:0000256" key="5">
    <source>
        <dbReference type="ARBA" id="ARBA00022840"/>
    </source>
</evidence>
<comment type="similarity">
    <text evidence="7">Belongs to the tRNA(Ile)-lysidine synthase family.</text>
</comment>
<dbReference type="GO" id="GO:0032267">
    <property type="term" value="F:tRNA(Ile)-lysidine synthase activity"/>
    <property type="evidence" value="ECO:0007669"/>
    <property type="project" value="UniProtKB-EC"/>
</dbReference>
<evidence type="ECO:0000256" key="1">
    <source>
        <dbReference type="ARBA" id="ARBA00022490"/>
    </source>
</evidence>
<keyword evidence="3 7" id="KW-0819">tRNA processing</keyword>
<dbReference type="Pfam" id="PF09179">
    <property type="entry name" value="TilS"/>
    <property type="match status" value="1"/>
</dbReference>
<feature type="domain" description="tRNA(Ile)-lysidine/2-thiocytidine synthase N-terminal" evidence="8">
    <location>
        <begin position="45"/>
        <end position="216"/>
    </location>
</feature>
<comment type="function">
    <text evidence="7">Ligates lysine onto the cytidine present at position 34 of the AUA codon-specific tRNA(Ile) that contains the anticodon CAU, in an ATP-dependent manner. Cytidine is converted to lysidine, thus changing the amino acid specificity of the tRNA from methionine to isoleucine.</text>
</comment>
<dbReference type="NCBIfam" id="TIGR02432">
    <property type="entry name" value="lysidine_TilS_N"/>
    <property type="match status" value="1"/>
</dbReference>
<keyword evidence="2 7" id="KW-0436">Ligase</keyword>
<dbReference type="Proteomes" id="UP000070505">
    <property type="component" value="Unassembled WGS sequence"/>
</dbReference>
<comment type="domain">
    <text evidence="7">The N-terminal region contains the highly conserved SGGXDS motif, predicted to be a P-loop motif involved in ATP binding.</text>
</comment>
<dbReference type="GO" id="GO:0005737">
    <property type="term" value="C:cytoplasm"/>
    <property type="evidence" value="ECO:0007669"/>
    <property type="project" value="UniProtKB-SubCell"/>
</dbReference>
<dbReference type="InterPro" id="IPR014729">
    <property type="entry name" value="Rossmann-like_a/b/a_fold"/>
</dbReference>
<dbReference type="InterPro" id="IPR015262">
    <property type="entry name" value="tRNA_Ile_lys_synt_subst-bd"/>
</dbReference>
<evidence type="ECO:0000313" key="10">
    <source>
        <dbReference type="EMBL" id="KXI19101.1"/>
    </source>
</evidence>
<dbReference type="InterPro" id="IPR012094">
    <property type="entry name" value="tRNA_Ile_lys_synt"/>
</dbReference>
<keyword evidence="5 7" id="KW-0067">ATP-binding</keyword>
<evidence type="ECO:0000313" key="11">
    <source>
        <dbReference type="Proteomes" id="UP000070505"/>
    </source>
</evidence>
<dbReference type="EMBL" id="LSRC01000004">
    <property type="protein sequence ID" value="KXI19101.1"/>
    <property type="molecule type" value="Genomic_DNA"/>
</dbReference>
<evidence type="ECO:0000256" key="2">
    <source>
        <dbReference type="ARBA" id="ARBA00022598"/>
    </source>
</evidence>
<keyword evidence="1 7" id="KW-0963">Cytoplasm</keyword>
<dbReference type="SUPFAM" id="SSF82829">
    <property type="entry name" value="MesJ substrate recognition domain-like"/>
    <property type="match status" value="1"/>
</dbReference>
<comment type="caution">
    <text evidence="10">The sequence shown here is derived from an EMBL/GenBank/DDBJ whole genome shotgun (WGS) entry which is preliminary data.</text>
</comment>
<dbReference type="PANTHER" id="PTHR43033">
    <property type="entry name" value="TRNA(ILE)-LYSIDINE SYNTHASE-RELATED"/>
    <property type="match status" value="1"/>
</dbReference>
<dbReference type="InterPro" id="IPR012795">
    <property type="entry name" value="tRNA_Ile_lys_synt_N"/>
</dbReference>
<comment type="subcellular location">
    <subcellularLocation>
        <location evidence="7">Cytoplasm</location>
    </subcellularLocation>
</comment>
<feature type="domain" description="tRNA(Ile)-lysidine synthase substrate-binding" evidence="9">
    <location>
        <begin position="337"/>
        <end position="394"/>
    </location>
</feature>
<dbReference type="SUPFAM" id="SSF52402">
    <property type="entry name" value="Adenine nucleotide alpha hydrolases-like"/>
    <property type="match status" value="1"/>
</dbReference>
<dbReference type="GO" id="GO:0006400">
    <property type="term" value="P:tRNA modification"/>
    <property type="evidence" value="ECO:0007669"/>
    <property type="project" value="UniProtKB-UniRule"/>
</dbReference>
<organism evidence="10 11">
    <name type="scientific">Gardnerella vaginalis</name>
    <dbReference type="NCBI Taxonomy" id="2702"/>
    <lineage>
        <taxon>Bacteria</taxon>
        <taxon>Bacillati</taxon>
        <taxon>Actinomycetota</taxon>
        <taxon>Actinomycetes</taxon>
        <taxon>Bifidobacteriales</taxon>
        <taxon>Bifidobacteriaceae</taxon>
        <taxon>Gardnerella</taxon>
    </lineage>
</organism>
<dbReference type="RefSeq" id="WP_075523034.1">
    <property type="nucleotide sequence ID" value="NZ_KQ961850.1"/>
</dbReference>
<protein>
    <recommendedName>
        <fullName evidence="7">tRNA(Ile)-lysidine synthase</fullName>
        <ecNumber evidence="7">6.3.4.19</ecNumber>
    </recommendedName>
    <alternativeName>
        <fullName evidence="7">tRNA(Ile)-2-lysyl-cytidine synthase</fullName>
    </alternativeName>
    <alternativeName>
        <fullName evidence="7">tRNA(Ile)-lysidine synthetase</fullName>
    </alternativeName>
</protein>
<evidence type="ECO:0000256" key="6">
    <source>
        <dbReference type="ARBA" id="ARBA00048539"/>
    </source>
</evidence>
<dbReference type="PATRIC" id="fig|2702.101.peg.91"/>
<evidence type="ECO:0000259" key="9">
    <source>
        <dbReference type="Pfam" id="PF09179"/>
    </source>
</evidence>
<dbReference type="HAMAP" id="MF_01161">
    <property type="entry name" value="tRNA_Ile_lys_synt"/>
    <property type="match status" value="1"/>
</dbReference>
<evidence type="ECO:0000259" key="8">
    <source>
        <dbReference type="Pfam" id="PF01171"/>
    </source>
</evidence>
<dbReference type="Gene3D" id="3.40.50.620">
    <property type="entry name" value="HUPs"/>
    <property type="match status" value="1"/>
</dbReference>
<dbReference type="GO" id="GO:0005524">
    <property type="term" value="F:ATP binding"/>
    <property type="evidence" value="ECO:0007669"/>
    <property type="project" value="UniProtKB-UniRule"/>
</dbReference>